<evidence type="ECO:0000256" key="8">
    <source>
        <dbReference type="ARBA" id="ARBA00022702"/>
    </source>
</evidence>
<evidence type="ECO:0000256" key="2">
    <source>
        <dbReference type="ARBA" id="ARBA00004613"/>
    </source>
</evidence>
<dbReference type="AlphaFoldDB" id="A0A4V5PB51"/>
<evidence type="ECO:0000256" key="7">
    <source>
        <dbReference type="ARBA" id="ARBA00022526"/>
    </source>
</evidence>
<feature type="region of interest" description="Disordered" evidence="11">
    <location>
        <begin position="202"/>
        <end position="271"/>
    </location>
</feature>
<dbReference type="PANTHER" id="PTHR11454">
    <property type="entry name" value="INSULIN/INSULIN GROWTH FACTOR"/>
    <property type="match status" value="1"/>
</dbReference>
<dbReference type="PANTHER" id="PTHR11454:SF9">
    <property type="entry name" value="INSULIN"/>
    <property type="match status" value="1"/>
</dbReference>
<dbReference type="InterPro" id="IPR036438">
    <property type="entry name" value="Insulin-like_sf"/>
</dbReference>
<feature type="region of interest" description="Disordered" evidence="11">
    <location>
        <begin position="140"/>
        <end position="169"/>
    </location>
</feature>
<dbReference type="SMART" id="SM00078">
    <property type="entry name" value="IlGF"/>
    <property type="match status" value="1"/>
</dbReference>
<evidence type="ECO:0000256" key="10">
    <source>
        <dbReference type="ARBA" id="ARBA00023277"/>
    </source>
</evidence>
<feature type="compositionally biased region" description="Low complexity" evidence="11">
    <location>
        <begin position="141"/>
        <end position="152"/>
    </location>
</feature>
<dbReference type="SUPFAM" id="SSF56994">
    <property type="entry name" value="Insulin-like"/>
    <property type="match status" value="1"/>
</dbReference>
<evidence type="ECO:0000313" key="13">
    <source>
        <dbReference type="EMBL" id="TKC52250.1"/>
    </source>
</evidence>
<dbReference type="Proteomes" id="UP000308365">
    <property type="component" value="Unassembled WGS sequence"/>
</dbReference>
<evidence type="ECO:0000256" key="9">
    <source>
        <dbReference type="ARBA" id="ARBA00023157"/>
    </source>
</evidence>
<evidence type="ECO:0000256" key="5">
    <source>
        <dbReference type="ARBA" id="ARBA00020180"/>
    </source>
</evidence>
<dbReference type="CDD" id="cd04367">
    <property type="entry name" value="IlGF_insulin_like"/>
    <property type="match status" value="1"/>
</dbReference>
<keyword evidence="7" id="KW-0313">Glucose metabolism</keyword>
<dbReference type="FunFam" id="1.10.100.10:FF:000003">
    <property type="entry name" value="Insulin"/>
    <property type="match status" value="1"/>
</dbReference>
<evidence type="ECO:0000256" key="3">
    <source>
        <dbReference type="ARBA" id="ARBA00009034"/>
    </source>
</evidence>
<feature type="compositionally biased region" description="Gly residues" evidence="11">
    <location>
        <begin position="1"/>
        <end position="13"/>
    </location>
</feature>
<gene>
    <name evidence="13" type="ORF">EI555_000368</name>
</gene>
<dbReference type="Gene3D" id="1.10.100.10">
    <property type="entry name" value="Insulin-like"/>
    <property type="match status" value="1"/>
</dbReference>
<evidence type="ECO:0000313" key="14">
    <source>
        <dbReference type="Proteomes" id="UP000308365"/>
    </source>
</evidence>
<dbReference type="EMBL" id="RWIC01000035">
    <property type="protein sequence ID" value="TKC52250.1"/>
    <property type="molecule type" value="Genomic_DNA"/>
</dbReference>
<evidence type="ECO:0000256" key="11">
    <source>
        <dbReference type="SAM" id="MobiDB-lite"/>
    </source>
</evidence>
<dbReference type="GO" id="GO:0005179">
    <property type="term" value="F:hormone activity"/>
    <property type="evidence" value="ECO:0007669"/>
    <property type="project" value="UniProtKB-KW"/>
</dbReference>
<dbReference type="InterPro" id="IPR004825">
    <property type="entry name" value="Insulin"/>
</dbReference>
<protein>
    <recommendedName>
        <fullName evidence="5">Insulin</fullName>
    </recommendedName>
</protein>
<organism evidence="13 14">
    <name type="scientific">Monodon monoceros</name>
    <name type="common">Narwhal</name>
    <name type="synonym">Ceratodon monodon</name>
    <dbReference type="NCBI Taxonomy" id="40151"/>
    <lineage>
        <taxon>Eukaryota</taxon>
        <taxon>Metazoa</taxon>
        <taxon>Chordata</taxon>
        <taxon>Craniata</taxon>
        <taxon>Vertebrata</taxon>
        <taxon>Euteleostomi</taxon>
        <taxon>Mammalia</taxon>
        <taxon>Eutheria</taxon>
        <taxon>Laurasiatheria</taxon>
        <taxon>Artiodactyla</taxon>
        <taxon>Whippomorpha</taxon>
        <taxon>Cetacea</taxon>
        <taxon>Odontoceti</taxon>
        <taxon>Monodontidae</taxon>
        <taxon>Monodon</taxon>
    </lineage>
</organism>
<comment type="subunit">
    <text evidence="4">Heterodimer of a B chain and an A chain linked by two disulfide bonds.</text>
</comment>
<dbReference type="GO" id="GO:0050714">
    <property type="term" value="P:positive regulation of protein secretion"/>
    <property type="evidence" value="ECO:0007669"/>
    <property type="project" value="TreeGrafter"/>
</dbReference>
<feature type="region of interest" description="Disordered" evidence="11">
    <location>
        <begin position="1"/>
        <end position="33"/>
    </location>
</feature>
<evidence type="ECO:0000256" key="4">
    <source>
        <dbReference type="ARBA" id="ARBA00011207"/>
    </source>
</evidence>
<keyword evidence="9" id="KW-1015">Disulfide bond</keyword>
<sequence length="271" mass="28382">PNGPGGGVRGYKAGGAQQPPALGTSCTRGRQQAGPRAPTMVLWMRLVPLLALLALWAPAPARAFVNQHLCGSHLVEALYLVCGERGFFYTPKARREVESPQVGAVELGGGPGAGGLQPPALEGPPQKRGIVEHRLEGLGGTARAPPALATTANIGPASGSSPGQCRQRAWGTSDAPVLFIHRPGASGTTQRLEYRVRRVTTELEEEEVDSSSQPQGPTSPAGQLPAQAAPQPEPQPERQPELQQARVTRDPSPEAIPTRSELKPPVSSSPT</sequence>
<feature type="non-terminal residue" evidence="13">
    <location>
        <position position="1"/>
    </location>
</feature>
<accession>A0A4V5PB51</accession>
<feature type="non-terminal residue" evidence="13">
    <location>
        <position position="271"/>
    </location>
</feature>
<proteinExistence type="inferred from homology"/>
<comment type="subcellular location">
    <subcellularLocation>
        <location evidence="2">Secreted</location>
    </subcellularLocation>
</comment>
<dbReference type="GO" id="GO:0042593">
    <property type="term" value="P:glucose homeostasis"/>
    <property type="evidence" value="ECO:0007669"/>
    <property type="project" value="TreeGrafter"/>
</dbReference>
<name>A0A4V5PB51_MONMO</name>
<dbReference type="GO" id="GO:1901701">
    <property type="term" value="P:cellular response to oxygen-containing compound"/>
    <property type="evidence" value="ECO:0007669"/>
    <property type="project" value="UniProtKB-ARBA"/>
</dbReference>
<keyword evidence="8" id="KW-0372">Hormone</keyword>
<feature type="compositionally biased region" description="Low complexity" evidence="11">
    <location>
        <begin position="220"/>
        <end position="230"/>
    </location>
</feature>
<comment type="similarity">
    <text evidence="3">Belongs to the insulin family.</text>
</comment>
<reference evidence="14" key="1">
    <citation type="journal article" date="2019" name="IScience">
        <title>Narwhal Genome Reveals Long-Term Low Genetic Diversity despite Current Large Abundance Size.</title>
        <authorList>
            <person name="Westbury M.V."/>
            <person name="Petersen B."/>
            <person name="Garde E."/>
            <person name="Heide-Jorgensen M.P."/>
            <person name="Lorenzen E.D."/>
        </authorList>
    </citation>
    <scope>NUCLEOTIDE SEQUENCE [LARGE SCALE GENOMIC DNA]</scope>
</reference>
<dbReference type="GO" id="GO:0005615">
    <property type="term" value="C:extracellular space"/>
    <property type="evidence" value="ECO:0007669"/>
    <property type="project" value="TreeGrafter"/>
</dbReference>
<dbReference type="InterPro" id="IPR016179">
    <property type="entry name" value="Insulin-like"/>
</dbReference>
<evidence type="ECO:0000256" key="1">
    <source>
        <dbReference type="ARBA" id="ARBA00002985"/>
    </source>
</evidence>
<evidence type="ECO:0000259" key="12">
    <source>
        <dbReference type="SMART" id="SM00078"/>
    </source>
</evidence>
<comment type="function">
    <text evidence="1">Insulin decreases blood glucose concentration. It increases cell permeability to monosaccharides, amino acids and fatty acids. It accelerates glycolysis, the pentose phosphate cycle, and glycogen synthesis in liver.</text>
</comment>
<evidence type="ECO:0000256" key="6">
    <source>
        <dbReference type="ARBA" id="ARBA00022525"/>
    </source>
</evidence>
<dbReference type="GO" id="GO:0006006">
    <property type="term" value="P:glucose metabolic process"/>
    <property type="evidence" value="ECO:0007669"/>
    <property type="project" value="UniProtKB-KW"/>
</dbReference>
<dbReference type="Pfam" id="PF00049">
    <property type="entry name" value="Insulin"/>
    <property type="match status" value="1"/>
</dbReference>
<comment type="caution">
    <text evidence="13">The sequence shown here is derived from an EMBL/GenBank/DDBJ whole genome shotgun (WGS) entry which is preliminary data.</text>
</comment>
<feature type="domain" description="Insulin-like" evidence="12">
    <location>
        <begin position="67"/>
        <end position="139"/>
    </location>
</feature>
<dbReference type="PRINTS" id="PR00277">
    <property type="entry name" value="INSULIN"/>
</dbReference>
<keyword evidence="6" id="KW-0964">Secreted</keyword>
<keyword evidence="10" id="KW-0119">Carbohydrate metabolism</keyword>